<proteinExistence type="inferred from homology"/>
<dbReference type="CDD" id="cd04842">
    <property type="entry name" value="Peptidases_S8_Kp43_protease"/>
    <property type="match status" value="1"/>
</dbReference>
<dbReference type="InterPro" id="IPR051048">
    <property type="entry name" value="Peptidase_S8/S53_subtilisin"/>
</dbReference>
<dbReference type="Pfam" id="PF00082">
    <property type="entry name" value="Peptidase_S8"/>
    <property type="match status" value="1"/>
</dbReference>
<dbReference type="InterPro" id="IPR015500">
    <property type="entry name" value="Peptidase_S8_subtilisin-rel"/>
</dbReference>
<comment type="similarity">
    <text evidence="5">Belongs to the peptidase S8 family.</text>
</comment>
<dbReference type="Gene3D" id="3.40.50.200">
    <property type="entry name" value="Peptidase S8/S53 domain"/>
    <property type="match status" value="1"/>
</dbReference>
<keyword evidence="1 5" id="KW-0645">Protease</keyword>
<evidence type="ECO:0000256" key="5">
    <source>
        <dbReference type="PROSITE-ProRule" id="PRU01240"/>
    </source>
</evidence>
<evidence type="ECO:0000259" key="6">
    <source>
        <dbReference type="Pfam" id="PF00082"/>
    </source>
</evidence>
<organism evidence="7 8">
    <name type="scientific">Niastella vici</name>
    <dbReference type="NCBI Taxonomy" id="1703345"/>
    <lineage>
        <taxon>Bacteria</taxon>
        <taxon>Pseudomonadati</taxon>
        <taxon>Bacteroidota</taxon>
        <taxon>Chitinophagia</taxon>
        <taxon>Chitinophagales</taxon>
        <taxon>Chitinophagaceae</taxon>
        <taxon>Niastella</taxon>
    </lineage>
</organism>
<evidence type="ECO:0000313" key="7">
    <source>
        <dbReference type="EMBL" id="OQP65411.1"/>
    </source>
</evidence>
<dbReference type="PANTHER" id="PTHR43399">
    <property type="entry name" value="SUBTILISIN-RELATED"/>
    <property type="match status" value="1"/>
</dbReference>
<dbReference type="InterPro" id="IPR000209">
    <property type="entry name" value="Peptidase_S8/S53_dom"/>
</dbReference>
<dbReference type="AlphaFoldDB" id="A0A1V9G450"/>
<name>A0A1V9G450_9BACT</name>
<dbReference type="PROSITE" id="PS00137">
    <property type="entry name" value="SUBTILASE_HIS"/>
    <property type="match status" value="1"/>
</dbReference>
<dbReference type="PROSITE" id="PS00138">
    <property type="entry name" value="SUBTILASE_SER"/>
    <property type="match status" value="1"/>
</dbReference>
<dbReference type="PRINTS" id="PR00723">
    <property type="entry name" value="SUBTILISIN"/>
</dbReference>
<dbReference type="PANTHER" id="PTHR43399:SF5">
    <property type="entry name" value="PEPTIDASE S8 FAMILY WITH PROTEASE-ASSOCIATED DOMAIN"/>
    <property type="match status" value="1"/>
</dbReference>
<dbReference type="PROSITE" id="PS51892">
    <property type="entry name" value="SUBTILASE"/>
    <property type="match status" value="1"/>
</dbReference>
<feature type="domain" description="Peptidase S8/S53" evidence="6">
    <location>
        <begin position="285"/>
        <end position="646"/>
    </location>
</feature>
<dbReference type="STRING" id="1703345.A3860_17250"/>
<dbReference type="RefSeq" id="WP_081146205.1">
    <property type="nucleotide sequence ID" value="NZ_LVYD01000024.1"/>
</dbReference>
<gene>
    <name evidence="7" type="ORF">A3860_17250</name>
</gene>
<dbReference type="GO" id="GO:0004252">
    <property type="term" value="F:serine-type endopeptidase activity"/>
    <property type="evidence" value="ECO:0007669"/>
    <property type="project" value="UniProtKB-UniRule"/>
</dbReference>
<evidence type="ECO:0000256" key="2">
    <source>
        <dbReference type="ARBA" id="ARBA00022801"/>
    </source>
</evidence>
<keyword evidence="8" id="KW-1185">Reference proteome</keyword>
<dbReference type="InterPro" id="IPR008979">
    <property type="entry name" value="Galactose-bd-like_sf"/>
</dbReference>
<protein>
    <recommendedName>
        <fullName evidence="6">Peptidase S8/S53 domain-containing protein</fullName>
    </recommendedName>
</protein>
<dbReference type="SUPFAM" id="SSF52743">
    <property type="entry name" value="Subtilisin-like"/>
    <property type="match status" value="1"/>
</dbReference>
<feature type="active site" description="Charge relay system" evidence="4 5">
    <location>
        <position position="294"/>
    </location>
</feature>
<dbReference type="Proteomes" id="UP000192796">
    <property type="component" value="Unassembled WGS sequence"/>
</dbReference>
<comment type="caution">
    <text evidence="7">The sequence shown here is derived from an EMBL/GenBank/DDBJ whole genome shotgun (WGS) entry which is preliminary data.</text>
</comment>
<evidence type="ECO:0000256" key="3">
    <source>
        <dbReference type="ARBA" id="ARBA00022825"/>
    </source>
</evidence>
<dbReference type="OrthoDB" id="9792152at2"/>
<evidence type="ECO:0000256" key="1">
    <source>
        <dbReference type="ARBA" id="ARBA00022670"/>
    </source>
</evidence>
<keyword evidence="2 5" id="KW-0378">Hydrolase</keyword>
<dbReference type="SUPFAM" id="SSF49785">
    <property type="entry name" value="Galactose-binding domain-like"/>
    <property type="match status" value="1"/>
</dbReference>
<dbReference type="InterPro" id="IPR034058">
    <property type="entry name" value="TagA/B/C/D_pept_dom"/>
</dbReference>
<accession>A0A1V9G450</accession>
<reference evidence="7 8" key="1">
    <citation type="submission" date="2016-03" db="EMBL/GenBank/DDBJ databases">
        <title>Niastella vici sp. nov., isolated from farmland soil.</title>
        <authorList>
            <person name="Chen L."/>
            <person name="Wang D."/>
            <person name="Yang S."/>
            <person name="Wang G."/>
        </authorList>
    </citation>
    <scope>NUCLEOTIDE SEQUENCE [LARGE SCALE GENOMIC DNA]</scope>
    <source>
        <strain evidence="7 8">DJ57</strain>
    </source>
</reference>
<evidence type="ECO:0000313" key="8">
    <source>
        <dbReference type="Proteomes" id="UP000192796"/>
    </source>
</evidence>
<sequence length="772" mass="83540">MNRILKIFATGDERTGVINGYPVIEQYDGFILTEVPSNKMKALPASWLFEDITDEYRIKTGKGEIDTSIPRLTRPGKVNAHPAYTGKDKKTPPAGKHHYLVQFIGPIKQTWLSGVKKAGGELRDPYGGFTYIVRATAKQMQKVITLPYVRWAGHLPYESRIERTLLQKIEADGTPRKKSAAMATLPRTKTMQGVYTVEFFGPKDVTSAVPDVKKLGFNILTKDVKGKLLVVETNKPARILNLSTVHGVRRINERSINRPSNDVAAGIMGTQQSMGKTNGSLGLSGKGEVIGICDTGLDTGDPKNIHPDFEKRVKWLKSYPITHDYAQWINNPGADDGPADLDSGHGTHVAGSVLSSGASSKGLPGLQGPIRGLAYNAQLIFQAVEQELDWKDPNDLRDYGRYLLAGIPTDLTDLFGQAYQKGARIHSNSWGGGKPGEYDEQSRQLDQFIWDHKDFCVLVAAGNDGTDKDGDGNINLMSVTSPATAKNCITVGACENKRINFNKEVYGEWWPTDYPVAPYKNAPMADQPDQVVAFSSRGPTRDKRFKPDVVAPGTFILSTRSTMIAGNNTAWAPFTPSKKYFFMGGTSMATPLTAGAVALIREYLRTKQKISKPSAALLKATLIAGAVRLPATAANGAPVDNHQGYGRVNLDAILSPQGSKAVFTDVTKGLHTGEVQTTTLTVPSGAAGLRVVLAYSDYPGLSLVNNLNLILTGPDGKKYTGNQGGSSSAKMDSVNNVEVIALPKPSAGNWRLDVVGSNIPHGPQDFALVYIV</sequence>
<feature type="active site" description="Charge relay system" evidence="4 5">
    <location>
        <position position="345"/>
    </location>
</feature>
<keyword evidence="3 5" id="KW-0720">Serine protease</keyword>
<dbReference type="InterPro" id="IPR023828">
    <property type="entry name" value="Peptidase_S8_Ser-AS"/>
</dbReference>
<dbReference type="EMBL" id="LVYD01000024">
    <property type="protein sequence ID" value="OQP65411.1"/>
    <property type="molecule type" value="Genomic_DNA"/>
</dbReference>
<dbReference type="GO" id="GO:0006508">
    <property type="term" value="P:proteolysis"/>
    <property type="evidence" value="ECO:0007669"/>
    <property type="project" value="UniProtKB-KW"/>
</dbReference>
<dbReference type="InterPro" id="IPR022398">
    <property type="entry name" value="Peptidase_S8_His-AS"/>
</dbReference>
<feature type="active site" description="Charge relay system" evidence="4 5">
    <location>
        <position position="587"/>
    </location>
</feature>
<dbReference type="Gene3D" id="2.60.120.380">
    <property type="match status" value="1"/>
</dbReference>
<dbReference type="InterPro" id="IPR036852">
    <property type="entry name" value="Peptidase_S8/S53_dom_sf"/>
</dbReference>
<evidence type="ECO:0000256" key="4">
    <source>
        <dbReference type="PIRSR" id="PIRSR615500-1"/>
    </source>
</evidence>